<dbReference type="Gene3D" id="3.30.750.24">
    <property type="entry name" value="STAS domain"/>
    <property type="match status" value="1"/>
</dbReference>
<dbReference type="SUPFAM" id="SSF158472">
    <property type="entry name" value="HAMP domain-like"/>
    <property type="match status" value="1"/>
</dbReference>
<feature type="transmembrane region" description="Helical" evidence="1">
    <location>
        <begin position="271"/>
        <end position="294"/>
    </location>
</feature>
<comment type="caution">
    <text evidence="4">The sequence shown here is derived from an EMBL/GenBank/DDBJ whole genome shotgun (WGS) entry which is preliminary data.</text>
</comment>
<feature type="domain" description="HAMP" evidence="3">
    <location>
        <begin position="295"/>
        <end position="347"/>
    </location>
</feature>
<dbReference type="GO" id="GO:0007165">
    <property type="term" value="P:signal transduction"/>
    <property type="evidence" value="ECO:0007669"/>
    <property type="project" value="InterPro"/>
</dbReference>
<dbReference type="AlphaFoldDB" id="A0A426TQ52"/>
<feature type="domain" description="STAS" evidence="2">
    <location>
        <begin position="374"/>
        <end position="485"/>
    </location>
</feature>
<dbReference type="Gene3D" id="3.30.450.20">
    <property type="entry name" value="PAS domain"/>
    <property type="match status" value="1"/>
</dbReference>
<organism evidence="4 5">
    <name type="scientific">Candidatus Viridilinea halotolerans</name>
    <dbReference type="NCBI Taxonomy" id="2491704"/>
    <lineage>
        <taxon>Bacteria</taxon>
        <taxon>Bacillati</taxon>
        <taxon>Chloroflexota</taxon>
        <taxon>Chloroflexia</taxon>
        <taxon>Chloroflexales</taxon>
        <taxon>Chloroflexineae</taxon>
        <taxon>Oscillochloridaceae</taxon>
        <taxon>Candidatus Viridilinea</taxon>
    </lineage>
</organism>
<dbReference type="SMART" id="SM00304">
    <property type="entry name" value="HAMP"/>
    <property type="match status" value="1"/>
</dbReference>
<dbReference type="InterPro" id="IPR036513">
    <property type="entry name" value="STAS_dom_sf"/>
</dbReference>
<sequence length="495" mass="53655">MTRSLRLALTLFMLALSLIPALSVAMVFSLGIFQKERDLALDLQRQSSERAQDLLLGYLDGVQAELNALAMNRQLRAEVRTEREALLRQTVFYRGNFDELIYLSMLGGEQAYVTRLGVTTERTPRNLSDNPLFFEPIRTGRIYYHGVERSVLNGEPLLVLSLPTLSTITSHANGVLVARVRLGRVLNQITRLPLGERGAIMLSDDAGQIIAHPNPDLLGSVAPLPPADGLAVNAFGERILQVRYPISMGPIKLFVRTELPLEEADANLREALVTATVLLLILTLAIAVLCILIARRITQPVVDLAAAARRLSAGELELAVAVTRRDELGELQTTFNQMVSNLRGQRVALEARTDELQASVERQQALLDTVARLSIPLLPVWEGVVVLPLVGHVDEARGADLLAALMQGVVERRARVVILDITGLSSLDDTVLHTLIQAAQAIKLLGAHAVLAGISADAAQYVVASGVELKGLACYRDLASATTAAIGDLGRSSRV</sequence>
<keyword evidence="1" id="KW-1133">Transmembrane helix</keyword>
<dbReference type="InterPro" id="IPR051932">
    <property type="entry name" value="Bact_StressResp_Reg"/>
</dbReference>
<dbReference type="CDD" id="cd06225">
    <property type="entry name" value="HAMP"/>
    <property type="match status" value="1"/>
</dbReference>
<evidence type="ECO:0000259" key="2">
    <source>
        <dbReference type="PROSITE" id="PS50801"/>
    </source>
</evidence>
<evidence type="ECO:0000313" key="5">
    <source>
        <dbReference type="Proteomes" id="UP000280307"/>
    </source>
</evidence>
<gene>
    <name evidence="4" type="ORF">EI684_23525</name>
</gene>
<dbReference type="Proteomes" id="UP000280307">
    <property type="component" value="Unassembled WGS sequence"/>
</dbReference>
<dbReference type="CDD" id="cd18774">
    <property type="entry name" value="PDC2_HK_sensor"/>
    <property type="match status" value="1"/>
</dbReference>
<dbReference type="PANTHER" id="PTHR33745:SF1">
    <property type="entry name" value="RSBT ANTAGONIST PROTEIN RSBS"/>
    <property type="match status" value="1"/>
</dbReference>
<name>A0A426TQ52_9CHLR</name>
<dbReference type="PROSITE" id="PS50885">
    <property type="entry name" value="HAMP"/>
    <property type="match status" value="1"/>
</dbReference>
<dbReference type="EMBL" id="RSAS01000969">
    <property type="protein sequence ID" value="RRR65322.1"/>
    <property type="molecule type" value="Genomic_DNA"/>
</dbReference>
<dbReference type="CDD" id="cd07041">
    <property type="entry name" value="STAS_RsbR_RsbS_like"/>
    <property type="match status" value="1"/>
</dbReference>
<protein>
    <submittedName>
        <fullName evidence="4">HAMP domain-containing protein</fullName>
    </submittedName>
</protein>
<dbReference type="PROSITE" id="PS50801">
    <property type="entry name" value="STAS"/>
    <property type="match status" value="1"/>
</dbReference>
<evidence type="ECO:0000313" key="4">
    <source>
        <dbReference type="EMBL" id="RRR65322.1"/>
    </source>
</evidence>
<proteinExistence type="predicted"/>
<dbReference type="PANTHER" id="PTHR33745">
    <property type="entry name" value="RSBT ANTAGONIST PROTEIN RSBS-RELATED"/>
    <property type="match status" value="1"/>
</dbReference>
<dbReference type="InterPro" id="IPR003660">
    <property type="entry name" value="HAMP_dom"/>
</dbReference>
<keyword evidence="1" id="KW-0812">Transmembrane</keyword>
<dbReference type="SUPFAM" id="SSF52091">
    <property type="entry name" value="SpoIIaa-like"/>
    <property type="match status" value="1"/>
</dbReference>
<evidence type="ECO:0000256" key="1">
    <source>
        <dbReference type="SAM" id="Phobius"/>
    </source>
</evidence>
<dbReference type="Pfam" id="PF00672">
    <property type="entry name" value="HAMP"/>
    <property type="match status" value="1"/>
</dbReference>
<dbReference type="Pfam" id="PF01740">
    <property type="entry name" value="STAS"/>
    <property type="match status" value="1"/>
</dbReference>
<accession>A0A426TQ52</accession>
<keyword evidence="1" id="KW-0472">Membrane</keyword>
<dbReference type="GO" id="GO:0016020">
    <property type="term" value="C:membrane"/>
    <property type="evidence" value="ECO:0007669"/>
    <property type="project" value="InterPro"/>
</dbReference>
<dbReference type="Gene3D" id="6.10.340.10">
    <property type="match status" value="1"/>
</dbReference>
<evidence type="ECO:0000259" key="3">
    <source>
        <dbReference type="PROSITE" id="PS50885"/>
    </source>
</evidence>
<dbReference type="InterPro" id="IPR002645">
    <property type="entry name" value="STAS_dom"/>
</dbReference>
<reference evidence="4 5" key="1">
    <citation type="submission" date="2018-12" db="EMBL/GenBank/DDBJ databases">
        <title>Genome Sequence of Candidatus Viridilinea halotolerans isolated from saline sulfide-rich spring.</title>
        <authorList>
            <person name="Grouzdev D.S."/>
            <person name="Burganskaya E.I."/>
            <person name="Krutkina M.S."/>
            <person name="Sukhacheva M.V."/>
            <person name="Gorlenko V.M."/>
        </authorList>
    </citation>
    <scope>NUCLEOTIDE SEQUENCE [LARGE SCALE GENOMIC DNA]</scope>
    <source>
        <strain evidence="4">Chok-6</strain>
    </source>
</reference>